<dbReference type="InterPro" id="IPR015011">
    <property type="entry name" value="Threonyl-tRNA_syn_edit_dom_arc"/>
</dbReference>
<dbReference type="STRING" id="889453.SAMN03080601_01971"/>
<dbReference type="EMBL" id="FUYV01000010">
    <property type="protein sequence ID" value="SKC11984.1"/>
    <property type="molecule type" value="Genomic_DNA"/>
</dbReference>
<name>A0A1T5GUC8_9BACT</name>
<sequence length="137" mass="15631">MKVLSFYTNEFSYTPGEKNHESASDSEPPAHYSKCITAFIQVEEEDEKLDLKSREKKLTNHLKWVARKNATHNIVLHSFAHLSSSKASIEFSKQLFDAAQKRLENGGFIVAQTPFGYFLNLKMDAPGYSMARIWAEL</sequence>
<dbReference type="RefSeq" id="WP_079557703.1">
    <property type="nucleotide sequence ID" value="NZ_CP021904.1"/>
</dbReference>
<accession>A0A1T5GUC8</accession>
<dbReference type="KEGG" id="asx:CDL62_03015"/>
<organism evidence="2 3">
    <name type="scientific">Alkalitalea saponilacus</name>
    <dbReference type="NCBI Taxonomy" id="889453"/>
    <lineage>
        <taxon>Bacteria</taxon>
        <taxon>Pseudomonadati</taxon>
        <taxon>Bacteroidota</taxon>
        <taxon>Bacteroidia</taxon>
        <taxon>Marinilabiliales</taxon>
        <taxon>Marinilabiliaceae</taxon>
        <taxon>Alkalitalea</taxon>
    </lineage>
</organism>
<keyword evidence="2" id="KW-0436">Ligase</keyword>
<dbReference type="OrthoDB" id="9789820at2"/>
<dbReference type="Gene3D" id="3.50.80.10">
    <property type="entry name" value="D-tyrosyl-tRNA(Tyr) deacylase"/>
    <property type="match status" value="1"/>
</dbReference>
<protein>
    <submittedName>
        <fullName evidence="2">Editing domain of threonyl-tRNA synthetase</fullName>
    </submittedName>
</protein>
<keyword evidence="2" id="KW-0030">Aminoacyl-tRNA synthetase</keyword>
<dbReference type="GO" id="GO:0008270">
    <property type="term" value="F:zinc ion binding"/>
    <property type="evidence" value="ECO:0007669"/>
    <property type="project" value="InterPro"/>
</dbReference>
<feature type="domain" description="Threonyl-tRNA synthetase editing" evidence="1">
    <location>
        <begin position="1"/>
        <end position="136"/>
    </location>
</feature>
<gene>
    <name evidence="2" type="ORF">SAMN03080601_01971</name>
</gene>
<dbReference type="AlphaFoldDB" id="A0A1T5GUC8"/>
<evidence type="ECO:0000313" key="2">
    <source>
        <dbReference type="EMBL" id="SKC11984.1"/>
    </source>
</evidence>
<proteinExistence type="predicted"/>
<evidence type="ECO:0000259" key="1">
    <source>
        <dbReference type="Pfam" id="PF08915"/>
    </source>
</evidence>
<reference evidence="3" key="1">
    <citation type="submission" date="2017-02" db="EMBL/GenBank/DDBJ databases">
        <authorList>
            <person name="Varghese N."/>
            <person name="Submissions S."/>
        </authorList>
    </citation>
    <scope>NUCLEOTIDE SEQUENCE [LARGE SCALE GENOMIC DNA]</scope>
    <source>
        <strain evidence="3">DSM 24412</strain>
    </source>
</reference>
<keyword evidence="3" id="KW-1185">Reference proteome</keyword>
<dbReference type="Proteomes" id="UP000191055">
    <property type="component" value="Unassembled WGS sequence"/>
</dbReference>
<evidence type="ECO:0000313" key="3">
    <source>
        <dbReference type="Proteomes" id="UP000191055"/>
    </source>
</evidence>
<dbReference type="Pfam" id="PF08915">
    <property type="entry name" value="tRNA-Thr_ED"/>
    <property type="match status" value="1"/>
</dbReference>
<dbReference type="GO" id="GO:0004829">
    <property type="term" value="F:threonine-tRNA ligase activity"/>
    <property type="evidence" value="ECO:0007669"/>
    <property type="project" value="InterPro"/>
</dbReference>
<dbReference type="InterPro" id="IPR023509">
    <property type="entry name" value="DTD-like_sf"/>
</dbReference>
<dbReference type="GO" id="GO:0005524">
    <property type="term" value="F:ATP binding"/>
    <property type="evidence" value="ECO:0007669"/>
    <property type="project" value="InterPro"/>
</dbReference>
<dbReference type="GO" id="GO:0005737">
    <property type="term" value="C:cytoplasm"/>
    <property type="evidence" value="ECO:0007669"/>
    <property type="project" value="InterPro"/>
</dbReference>